<sequence>MYKKIQFCFKKYSIMFFSMILALSFLTVISVVEARSLMENCQTTGISGPNVRATVVTKPEVLTDGVSQVLGLPSWTCTTNKGVISNRSFSVNSDRKGFDFAYDITWMGVTDHYTVKHRYFRKWINDIFRCAYDVEV</sequence>
<protein>
    <submittedName>
        <fullName evidence="1">Uncharacterized protein</fullName>
    </submittedName>
</protein>
<organism evidence="1 2">
    <name type="scientific">Candidatus Fimiplasma intestinipullorum</name>
    <dbReference type="NCBI Taxonomy" id="2840825"/>
    <lineage>
        <taxon>Bacteria</taxon>
        <taxon>Bacillati</taxon>
        <taxon>Bacillota</taxon>
        <taxon>Clostridia</taxon>
        <taxon>Eubacteriales</taxon>
        <taxon>Candidatus Fimiplasma</taxon>
    </lineage>
</organism>
<evidence type="ECO:0000313" key="1">
    <source>
        <dbReference type="EMBL" id="HIU13236.1"/>
    </source>
</evidence>
<reference evidence="1" key="2">
    <citation type="journal article" date="2021" name="PeerJ">
        <title>Extensive microbial diversity within the chicken gut microbiome revealed by metagenomics and culture.</title>
        <authorList>
            <person name="Gilroy R."/>
            <person name="Ravi A."/>
            <person name="Getino M."/>
            <person name="Pursley I."/>
            <person name="Horton D.L."/>
            <person name="Alikhan N.F."/>
            <person name="Baker D."/>
            <person name="Gharbi K."/>
            <person name="Hall N."/>
            <person name="Watson M."/>
            <person name="Adriaenssens E.M."/>
            <person name="Foster-Nyarko E."/>
            <person name="Jarju S."/>
            <person name="Secka A."/>
            <person name="Antonio M."/>
            <person name="Oren A."/>
            <person name="Chaudhuri R.R."/>
            <person name="La Ragione R."/>
            <person name="Hildebrand F."/>
            <person name="Pallen M.J."/>
        </authorList>
    </citation>
    <scope>NUCLEOTIDE SEQUENCE</scope>
    <source>
        <strain evidence="1">CHK195-11698</strain>
    </source>
</reference>
<proteinExistence type="predicted"/>
<gene>
    <name evidence="1" type="ORF">IAD15_04115</name>
</gene>
<dbReference type="Proteomes" id="UP000824175">
    <property type="component" value="Unassembled WGS sequence"/>
</dbReference>
<comment type="caution">
    <text evidence="1">The sequence shown here is derived from an EMBL/GenBank/DDBJ whole genome shotgun (WGS) entry which is preliminary data.</text>
</comment>
<dbReference type="AlphaFoldDB" id="A0A9D1HMN3"/>
<name>A0A9D1HMN3_9FIRM</name>
<evidence type="ECO:0000313" key="2">
    <source>
        <dbReference type="Proteomes" id="UP000824175"/>
    </source>
</evidence>
<reference evidence="1" key="1">
    <citation type="submission" date="2020-10" db="EMBL/GenBank/DDBJ databases">
        <authorList>
            <person name="Gilroy R."/>
        </authorList>
    </citation>
    <scope>NUCLEOTIDE SEQUENCE</scope>
    <source>
        <strain evidence="1">CHK195-11698</strain>
    </source>
</reference>
<dbReference type="EMBL" id="DVMJ01000031">
    <property type="protein sequence ID" value="HIU13236.1"/>
    <property type="molecule type" value="Genomic_DNA"/>
</dbReference>
<accession>A0A9D1HMN3</accession>